<sequence>MTLLSLLRGLVDITKFILAAVFLVFIARNYDWLQNETVTVPVGSVLMLIGYSLLRQ</sequence>
<evidence type="ECO:0000256" key="1">
    <source>
        <dbReference type="SAM" id="Phobius"/>
    </source>
</evidence>
<keyword evidence="1" id="KW-0472">Membrane</keyword>
<keyword evidence="3" id="KW-1185">Reference proteome</keyword>
<keyword evidence="1" id="KW-0812">Transmembrane</keyword>
<accession>W9DV73</accession>
<feature type="transmembrane region" description="Helical" evidence="1">
    <location>
        <begin position="6"/>
        <end position="26"/>
    </location>
</feature>
<dbReference type="RefSeq" id="WP_023844467.1">
    <property type="nucleotide sequence ID" value="NZ_AZAJ01000001.1"/>
</dbReference>
<gene>
    <name evidence="2" type="ORF">MettiDRAFT_0751</name>
</gene>
<name>W9DV73_METTI</name>
<reference evidence="2 3" key="1">
    <citation type="submission" date="2013-08" db="EMBL/GenBank/DDBJ databases">
        <authorList>
            <consortium name="DOE Joint Genome Institute"/>
            <person name="Eisen J."/>
            <person name="Huntemann M."/>
            <person name="Han J."/>
            <person name="Chen A."/>
            <person name="Kyrpides N."/>
            <person name="Mavromatis K."/>
            <person name="Markowitz V."/>
            <person name="Palaniappan K."/>
            <person name="Ivanova N."/>
            <person name="Schaumberg A."/>
            <person name="Pati A."/>
            <person name="Liolios K."/>
            <person name="Nordberg H.P."/>
            <person name="Cantor M.N."/>
            <person name="Hua S.X."/>
            <person name="Woyke T."/>
        </authorList>
    </citation>
    <scope>NUCLEOTIDE SEQUENCE [LARGE SCALE GENOMIC DNA]</scope>
    <source>
        <strain evidence="2 3">DSM 2278</strain>
    </source>
</reference>
<dbReference type="EMBL" id="AZAJ01000001">
    <property type="protein sequence ID" value="ETA67331.1"/>
    <property type="molecule type" value="Genomic_DNA"/>
</dbReference>
<comment type="caution">
    <text evidence="2">The sequence shown here is derived from an EMBL/GenBank/DDBJ whole genome shotgun (WGS) entry which is preliminary data.</text>
</comment>
<dbReference type="Proteomes" id="UP000019483">
    <property type="component" value="Unassembled WGS sequence"/>
</dbReference>
<evidence type="ECO:0000313" key="3">
    <source>
        <dbReference type="Proteomes" id="UP000019483"/>
    </source>
</evidence>
<keyword evidence="1" id="KW-1133">Transmembrane helix</keyword>
<dbReference type="AlphaFoldDB" id="W9DV73"/>
<proteinExistence type="predicted"/>
<organism evidence="2 3">
    <name type="scientific">Methanolobus tindarius DSM 2278</name>
    <dbReference type="NCBI Taxonomy" id="1090322"/>
    <lineage>
        <taxon>Archaea</taxon>
        <taxon>Methanobacteriati</taxon>
        <taxon>Methanobacteriota</taxon>
        <taxon>Stenosarchaea group</taxon>
        <taxon>Methanomicrobia</taxon>
        <taxon>Methanosarcinales</taxon>
        <taxon>Methanosarcinaceae</taxon>
        <taxon>Methanolobus</taxon>
    </lineage>
</organism>
<feature type="transmembrane region" description="Helical" evidence="1">
    <location>
        <begin position="38"/>
        <end position="54"/>
    </location>
</feature>
<evidence type="ECO:0000313" key="2">
    <source>
        <dbReference type="EMBL" id="ETA67331.1"/>
    </source>
</evidence>
<dbReference type="STRING" id="1090322.MettiDRAFT_0751"/>
<protein>
    <submittedName>
        <fullName evidence="2">Uncharacterized protein</fullName>
    </submittedName>
</protein>